<dbReference type="InterPro" id="IPR011990">
    <property type="entry name" value="TPR-like_helical_dom_sf"/>
</dbReference>
<feature type="region of interest" description="Disordered" evidence="2">
    <location>
        <begin position="71"/>
        <end position="93"/>
    </location>
</feature>
<evidence type="ECO:0000313" key="3">
    <source>
        <dbReference type="EMBL" id="ABK24615.1"/>
    </source>
</evidence>
<protein>
    <submittedName>
        <fullName evidence="3">Uncharacterized protein</fullName>
    </submittedName>
</protein>
<dbReference type="AlphaFoldDB" id="A9NVF4"/>
<dbReference type="PROSITE" id="PS50005">
    <property type="entry name" value="TPR"/>
    <property type="match status" value="1"/>
</dbReference>
<reference evidence="3" key="1">
    <citation type="journal article" date="2008" name="BMC Genomics">
        <title>A conifer genomics resource of 200,000 spruce (Picea spp.) ESTs and 6,464 high-quality, sequence-finished full-length cDNAs for Sitka spruce (Picea sitchensis).</title>
        <authorList>
            <person name="Ralph S.G."/>
            <person name="Chun H.J."/>
            <person name="Kolosova N."/>
            <person name="Cooper D."/>
            <person name="Oddy C."/>
            <person name="Ritland C.E."/>
            <person name="Kirkpatrick R."/>
            <person name="Moore R."/>
            <person name="Barber S."/>
            <person name="Holt R.A."/>
            <person name="Jones S.J."/>
            <person name="Marra M.A."/>
            <person name="Douglas C.J."/>
            <person name="Ritland K."/>
            <person name="Bohlmann J."/>
        </authorList>
    </citation>
    <scope>NUCLEOTIDE SEQUENCE</scope>
    <source>
        <tissue evidence="3">Green portion of the leader tissue</tissue>
    </source>
</reference>
<sequence>MLAARASLLSHVLSVHRDGHRLDSPPPLSFPYTSTRTASSKAFAAISRAKNDRIPSVRRILWYATATTSETNNTVASSEEGEGSGSGSNPTETKVEEYEVELEKPIGLKFYKGSDRGTYVDAIAPGGNADKTKMFTAGDKVIATSAVFGTDIWPAAEYGRTMYTIRQRIGPLLMRMQKRYGKIESAANTEKDIIEAERNSGFISDKVREIQMQNSLRKMELKRKRETEIKEGLKLYKEGKYEAALENFESVLGSKPERREAAVTSYNVACCYSQLNQIEAGLSALEDAMEAGYEDYQTIRTDPDIANLRSSEKFKPLLDKYDEPFINENAINAIKSLFGFNKK</sequence>
<organism evidence="3">
    <name type="scientific">Picea sitchensis</name>
    <name type="common">Sitka spruce</name>
    <name type="synonym">Pinus sitchensis</name>
    <dbReference type="NCBI Taxonomy" id="3332"/>
    <lineage>
        <taxon>Eukaryota</taxon>
        <taxon>Viridiplantae</taxon>
        <taxon>Streptophyta</taxon>
        <taxon>Embryophyta</taxon>
        <taxon>Tracheophyta</taxon>
        <taxon>Spermatophyta</taxon>
        <taxon>Pinopsida</taxon>
        <taxon>Pinidae</taxon>
        <taxon>Conifers I</taxon>
        <taxon>Pinales</taxon>
        <taxon>Pinaceae</taxon>
        <taxon>Picea</taxon>
    </lineage>
</organism>
<dbReference type="PANTHER" id="PTHR47661">
    <property type="entry name" value="PHOSPHOGLUCAN PHOSPHATASE LSF1, CHLOROPLASTIC"/>
    <property type="match status" value="1"/>
</dbReference>
<proteinExistence type="evidence at transcript level"/>
<keyword evidence="1" id="KW-0802">TPR repeat</keyword>
<feature type="repeat" description="TPR" evidence="1">
    <location>
        <begin position="225"/>
        <end position="258"/>
    </location>
</feature>
<accession>A9NVF4</accession>
<evidence type="ECO:0000256" key="1">
    <source>
        <dbReference type="PROSITE-ProRule" id="PRU00339"/>
    </source>
</evidence>
<dbReference type="SUPFAM" id="SSF48452">
    <property type="entry name" value="TPR-like"/>
    <property type="match status" value="1"/>
</dbReference>
<dbReference type="PANTHER" id="PTHR47661:SF3">
    <property type="entry name" value="PROTEIN CONTAINING PDZ DOMAIN, A K-BOX DOMAIN, AND A TPR REGION"/>
    <property type="match status" value="1"/>
</dbReference>
<evidence type="ECO:0000256" key="2">
    <source>
        <dbReference type="SAM" id="MobiDB-lite"/>
    </source>
</evidence>
<name>A9NVF4_PICSI</name>
<dbReference type="InterPro" id="IPR019734">
    <property type="entry name" value="TPR_rpt"/>
</dbReference>
<dbReference type="EMBL" id="EF085308">
    <property type="protein sequence ID" value="ABK24615.1"/>
    <property type="molecule type" value="mRNA"/>
</dbReference>
<dbReference type="Gene3D" id="1.25.40.10">
    <property type="entry name" value="Tetratricopeptide repeat domain"/>
    <property type="match status" value="1"/>
</dbReference>
<dbReference type="NCBIfam" id="NF047558">
    <property type="entry name" value="TPR_END_plus"/>
    <property type="match status" value="1"/>
</dbReference>